<keyword evidence="2" id="KW-1185">Reference proteome</keyword>
<dbReference type="AlphaFoldDB" id="A0A4R7ZAE6"/>
<dbReference type="EMBL" id="SODD01000054">
    <property type="protein sequence ID" value="TDW11056.1"/>
    <property type="molecule type" value="Genomic_DNA"/>
</dbReference>
<dbReference type="RefSeq" id="WP_134171209.1">
    <property type="nucleotide sequence ID" value="NZ_SODD01000054.1"/>
</dbReference>
<accession>A0A4R7ZAE6</accession>
<evidence type="ECO:0008006" key="3">
    <source>
        <dbReference type="Google" id="ProtNLM"/>
    </source>
</evidence>
<proteinExistence type="predicted"/>
<protein>
    <recommendedName>
        <fullName evidence="3">SWIM-type domain-containing protein</fullName>
    </recommendedName>
</protein>
<organism evidence="1 2">
    <name type="scientific">Breznakia blatticola</name>
    <dbReference type="NCBI Taxonomy" id="1754012"/>
    <lineage>
        <taxon>Bacteria</taxon>
        <taxon>Bacillati</taxon>
        <taxon>Bacillota</taxon>
        <taxon>Erysipelotrichia</taxon>
        <taxon>Erysipelotrichales</taxon>
        <taxon>Erysipelotrichaceae</taxon>
        <taxon>Breznakia</taxon>
    </lineage>
</organism>
<reference evidence="1 2" key="1">
    <citation type="submission" date="2019-03" db="EMBL/GenBank/DDBJ databases">
        <title>Genomic Encyclopedia of Type Strains, Phase IV (KMG-IV): sequencing the most valuable type-strain genomes for metagenomic binning, comparative biology and taxonomic classification.</title>
        <authorList>
            <person name="Goeker M."/>
        </authorList>
    </citation>
    <scope>NUCLEOTIDE SEQUENCE [LARGE SCALE GENOMIC DNA]</scope>
    <source>
        <strain evidence="1 2">DSM 28867</strain>
    </source>
</reference>
<name>A0A4R7ZAE6_9FIRM</name>
<gene>
    <name evidence="1" type="ORF">EDD63_1544</name>
</gene>
<dbReference type="Proteomes" id="UP000294743">
    <property type="component" value="Unassembled WGS sequence"/>
</dbReference>
<evidence type="ECO:0000313" key="1">
    <source>
        <dbReference type="EMBL" id="TDW11056.1"/>
    </source>
</evidence>
<comment type="caution">
    <text evidence="1">The sequence shown here is derived from an EMBL/GenBank/DDBJ whole genome shotgun (WGS) entry which is preliminary data.</text>
</comment>
<evidence type="ECO:0000313" key="2">
    <source>
        <dbReference type="Proteomes" id="UP000294743"/>
    </source>
</evidence>
<dbReference type="OrthoDB" id="9820166at2"/>
<sequence>MNEKTGVNQNKIIEDAIRMYDAGLVVLQEKEEDTYKFIVDGQNVVVNSFTEEILHCDCGACTPYADCVHAIAALLWIGDQESDNDLENLEVDYDIIELVESTDYEFVKQFACAVLHDNPSLVEMFKAIRDERDELLDEIENTSFMHTLEVLFNRYRNSDDTYYNVDGLLDDLDAIVDEEAKSLIEDEQMSSVLEMAKIVHMFLMNIDEAYMERVGMSYDHLLGYVGKFSRKLPAREKDDVFTALKEIVVEYGFGTYTYVAEDVFIEEFSDVKYLKEKIDVCFEKIQESAMLDDKDMNDMLYSRWMSNIVGLYLQAGYGLEDIQEKVKDEYDNTMTRAILIEAGKKTKAYPFVKQVLMDSIALDQQHSYLVKKYEKELERINKLNGTQLN</sequence>